<keyword evidence="2" id="KW-1185">Reference proteome</keyword>
<dbReference type="Proteomes" id="UP000799640">
    <property type="component" value="Unassembled WGS sequence"/>
</dbReference>
<name>A0A6G1HX94_9PEZI</name>
<dbReference type="EMBL" id="ML996694">
    <property type="protein sequence ID" value="KAF2400632.1"/>
    <property type="molecule type" value="Genomic_DNA"/>
</dbReference>
<protein>
    <submittedName>
        <fullName evidence="1">Uncharacterized protein</fullName>
    </submittedName>
</protein>
<dbReference type="AlphaFoldDB" id="A0A6G1HX94"/>
<evidence type="ECO:0000313" key="1">
    <source>
        <dbReference type="EMBL" id="KAF2400632.1"/>
    </source>
</evidence>
<proteinExistence type="predicted"/>
<gene>
    <name evidence="1" type="ORF">EJ06DRAFT_581730</name>
</gene>
<sequence length="81" mass="8783">MPFTMPFILAASIPGPASRSTASSAPEQQKPLFGASVMRAALGLAKKKRSRKPKGAKDDVKVAKFQFDERIAQELEAAPRR</sequence>
<accession>A0A6G1HX94</accession>
<evidence type="ECO:0000313" key="2">
    <source>
        <dbReference type="Proteomes" id="UP000799640"/>
    </source>
</evidence>
<reference evidence="1" key="1">
    <citation type="journal article" date="2020" name="Stud. Mycol.">
        <title>101 Dothideomycetes genomes: a test case for predicting lifestyles and emergence of pathogens.</title>
        <authorList>
            <person name="Haridas S."/>
            <person name="Albert R."/>
            <person name="Binder M."/>
            <person name="Bloem J."/>
            <person name="Labutti K."/>
            <person name="Salamov A."/>
            <person name="Andreopoulos B."/>
            <person name="Baker S."/>
            <person name="Barry K."/>
            <person name="Bills G."/>
            <person name="Bluhm B."/>
            <person name="Cannon C."/>
            <person name="Castanera R."/>
            <person name="Culley D."/>
            <person name="Daum C."/>
            <person name="Ezra D."/>
            <person name="Gonzalez J."/>
            <person name="Henrissat B."/>
            <person name="Kuo A."/>
            <person name="Liang C."/>
            <person name="Lipzen A."/>
            <person name="Lutzoni F."/>
            <person name="Magnuson J."/>
            <person name="Mondo S."/>
            <person name="Nolan M."/>
            <person name="Ohm R."/>
            <person name="Pangilinan J."/>
            <person name="Park H.-J."/>
            <person name="Ramirez L."/>
            <person name="Alfaro M."/>
            <person name="Sun H."/>
            <person name="Tritt A."/>
            <person name="Yoshinaga Y."/>
            <person name="Zwiers L.-H."/>
            <person name="Turgeon B."/>
            <person name="Goodwin S."/>
            <person name="Spatafora J."/>
            <person name="Crous P."/>
            <person name="Grigoriev I."/>
        </authorList>
    </citation>
    <scope>NUCLEOTIDE SEQUENCE</scope>
    <source>
        <strain evidence="1">CBS 262.69</strain>
    </source>
</reference>
<organism evidence="1 2">
    <name type="scientific">Trichodelitschia bisporula</name>
    <dbReference type="NCBI Taxonomy" id="703511"/>
    <lineage>
        <taxon>Eukaryota</taxon>
        <taxon>Fungi</taxon>
        <taxon>Dikarya</taxon>
        <taxon>Ascomycota</taxon>
        <taxon>Pezizomycotina</taxon>
        <taxon>Dothideomycetes</taxon>
        <taxon>Dothideomycetes incertae sedis</taxon>
        <taxon>Phaeotrichales</taxon>
        <taxon>Phaeotrichaceae</taxon>
        <taxon>Trichodelitschia</taxon>
    </lineage>
</organism>